<dbReference type="Gene3D" id="1.20.1280.50">
    <property type="match status" value="1"/>
</dbReference>
<dbReference type="CDD" id="cd22152">
    <property type="entry name" value="F-box_AtAFR-like"/>
    <property type="match status" value="1"/>
</dbReference>
<dbReference type="InterPro" id="IPR044595">
    <property type="entry name" value="KMD1-4"/>
</dbReference>
<dbReference type="InterPro" id="IPR037293">
    <property type="entry name" value="Gal_Oxidase_central_sf"/>
</dbReference>
<proteinExistence type="predicted"/>
<sequence length="451" mass="50567">MMMEAEQKQQQQEEEEGDRCLIPGLPDEIAMECLIRVPHEFHSNMKSVCLNWQNLISNPSFYQERVKANTAEQLVFQVQPLPKQSSTHMMMIHDRALITSNKKEEADDQNQTQQEQTHHSPPQYGLTIYNATYHTWQRMNPNFAIPMFCQCVALQSSGKLLLLGGWDPKTLEPVSDVYVLDIIKGSSSWSKGASMSVARSFFACAVVGGSKVYVAGGHDNQKNGLKSAEVYDVDRDEWGVLPEMVEERDECLGMCLDGDDRFWVVSGYGTETQGRFRSDGECFDPATGSWSTIDNLWPFPSLSPKCNTSTVTLKSNNSGGKQCEWLWFLGNEQQQQFEYEDKERRWKMVSSIVKLPNSVIGTSSSSSCVSVTTLGDHQCNKQKKKQKVFVMSGNGGRGSLSSSPSLKCSECESEGGFIMERDTSNGNTKWHHVHTPVAFSGFPYSSSYLLI</sequence>
<dbReference type="EMBL" id="JAFEMO010000003">
    <property type="protein sequence ID" value="KAH7573409.1"/>
    <property type="molecule type" value="Genomic_DNA"/>
</dbReference>
<gene>
    <name evidence="3" type="ORF">JRO89_XS03G0143700</name>
</gene>
<dbReference type="Gene3D" id="2.130.10.80">
    <property type="entry name" value="Galactose oxidase/kelch, beta-propeller"/>
    <property type="match status" value="2"/>
</dbReference>
<protein>
    <recommendedName>
        <fullName evidence="2">F-box domain-containing protein</fullName>
    </recommendedName>
</protein>
<dbReference type="SUPFAM" id="SSF117281">
    <property type="entry name" value="Kelch motif"/>
    <property type="match status" value="1"/>
</dbReference>
<evidence type="ECO:0000259" key="2">
    <source>
        <dbReference type="Pfam" id="PF00646"/>
    </source>
</evidence>
<evidence type="ECO:0000256" key="1">
    <source>
        <dbReference type="SAM" id="MobiDB-lite"/>
    </source>
</evidence>
<dbReference type="PANTHER" id="PTHR46407">
    <property type="entry name" value="OS02G0208700 PROTEIN"/>
    <property type="match status" value="1"/>
</dbReference>
<dbReference type="Pfam" id="PF01344">
    <property type="entry name" value="Kelch_1"/>
    <property type="match status" value="2"/>
</dbReference>
<dbReference type="SMART" id="SM00612">
    <property type="entry name" value="Kelch"/>
    <property type="match status" value="2"/>
</dbReference>
<dbReference type="InterPro" id="IPR001810">
    <property type="entry name" value="F-box_dom"/>
</dbReference>
<evidence type="ECO:0000313" key="3">
    <source>
        <dbReference type="EMBL" id="KAH7573409.1"/>
    </source>
</evidence>
<reference evidence="3 4" key="1">
    <citation type="submission" date="2021-02" db="EMBL/GenBank/DDBJ databases">
        <title>Plant Genome Project.</title>
        <authorList>
            <person name="Zhang R.-G."/>
        </authorList>
    </citation>
    <scope>NUCLEOTIDE SEQUENCE [LARGE SCALE GENOMIC DNA]</scope>
    <source>
        <tissue evidence="3">Leaves</tissue>
    </source>
</reference>
<feature type="domain" description="F-box" evidence="2">
    <location>
        <begin position="23"/>
        <end position="63"/>
    </location>
</feature>
<feature type="region of interest" description="Disordered" evidence="1">
    <location>
        <begin position="102"/>
        <end position="123"/>
    </location>
</feature>
<evidence type="ECO:0000313" key="4">
    <source>
        <dbReference type="Proteomes" id="UP000827721"/>
    </source>
</evidence>
<name>A0ABQ8I9T8_9ROSI</name>
<dbReference type="InterPro" id="IPR006652">
    <property type="entry name" value="Kelch_1"/>
</dbReference>
<dbReference type="SUPFAM" id="SSF81383">
    <property type="entry name" value="F-box domain"/>
    <property type="match status" value="1"/>
</dbReference>
<dbReference type="PANTHER" id="PTHR46407:SF21">
    <property type="entry name" value="F-BOX_KELCH-REPEAT PROTEIN SKIP20"/>
    <property type="match status" value="1"/>
</dbReference>
<keyword evidence="4" id="KW-1185">Reference proteome</keyword>
<comment type="caution">
    <text evidence="3">The sequence shown here is derived from an EMBL/GenBank/DDBJ whole genome shotgun (WGS) entry which is preliminary data.</text>
</comment>
<dbReference type="Proteomes" id="UP000827721">
    <property type="component" value="Unassembled WGS sequence"/>
</dbReference>
<dbReference type="InterPro" id="IPR036047">
    <property type="entry name" value="F-box-like_dom_sf"/>
</dbReference>
<dbReference type="InterPro" id="IPR015915">
    <property type="entry name" value="Kelch-typ_b-propeller"/>
</dbReference>
<accession>A0ABQ8I9T8</accession>
<organism evidence="3 4">
    <name type="scientific">Xanthoceras sorbifolium</name>
    <dbReference type="NCBI Taxonomy" id="99658"/>
    <lineage>
        <taxon>Eukaryota</taxon>
        <taxon>Viridiplantae</taxon>
        <taxon>Streptophyta</taxon>
        <taxon>Embryophyta</taxon>
        <taxon>Tracheophyta</taxon>
        <taxon>Spermatophyta</taxon>
        <taxon>Magnoliopsida</taxon>
        <taxon>eudicotyledons</taxon>
        <taxon>Gunneridae</taxon>
        <taxon>Pentapetalae</taxon>
        <taxon>rosids</taxon>
        <taxon>malvids</taxon>
        <taxon>Sapindales</taxon>
        <taxon>Sapindaceae</taxon>
        <taxon>Xanthoceroideae</taxon>
        <taxon>Xanthoceras</taxon>
    </lineage>
</organism>
<dbReference type="Pfam" id="PF00646">
    <property type="entry name" value="F-box"/>
    <property type="match status" value="1"/>
</dbReference>